<dbReference type="OrthoDB" id="191139at2759"/>
<protein>
    <submittedName>
        <fullName evidence="2">NAD(P)-binding protein</fullName>
    </submittedName>
</protein>
<dbReference type="GO" id="GO:0005737">
    <property type="term" value="C:cytoplasm"/>
    <property type="evidence" value="ECO:0007669"/>
    <property type="project" value="TreeGrafter"/>
</dbReference>
<name>A0A319DKC5_9EURO</name>
<dbReference type="VEuPathDB" id="FungiDB:BO71DRAFT_345824"/>
<dbReference type="GO" id="GO:0016491">
    <property type="term" value="F:oxidoreductase activity"/>
    <property type="evidence" value="ECO:0007669"/>
    <property type="project" value="TreeGrafter"/>
</dbReference>
<dbReference type="GO" id="GO:0019748">
    <property type="term" value="P:secondary metabolic process"/>
    <property type="evidence" value="ECO:0007669"/>
    <property type="project" value="TreeGrafter"/>
</dbReference>
<sequence length="249" mass="26431">MATEVKLVLITGANQGIGFETAKELLLSDIYHVIVGSRDPVKGEEAAKTLQATPGIKGSVSSIQIDVTDDKSVDSAAAQIGSQYGRLDILVNNAGINILTKSPDREALCKILDVNVVGSLSTTEAFLDLLRKSSEKRLVFVSSSMGSIAHAADPTSIYYRPQGTEYRTSKAAVNMMMVMYMARLKDEGFKVFAADPGLCATNLIGDLQSLRQRNAAEPADGGQRVAAVVKGEKDADAGKVLGVYGVCPF</sequence>
<dbReference type="InterPro" id="IPR002347">
    <property type="entry name" value="SDR_fam"/>
</dbReference>
<reference evidence="2 3" key="1">
    <citation type="submission" date="2018-02" db="EMBL/GenBank/DDBJ databases">
        <title>The genomes of Aspergillus section Nigri reveals drivers in fungal speciation.</title>
        <authorList>
            <consortium name="DOE Joint Genome Institute"/>
            <person name="Vesth T.C."/>
            <person name="Nybo J."/>
            <person name="Theobald S."/>
            <person name="Brandl J."/>
            <person name="Frisvad J.C."/>
            <person name="Nielsen K.F."/>
            <person name="Lyhne E.K."/>
            <person name="Kogle M.E."/>
            <person name="Kuo A."/>
            <person name="Riley R."/>
            <person name="Clum A."/>
            <person name="Nolan M."/>
            <person name="Lipzen A."/>
            <person name="Salamov A."/>
            <person name="Henrissat B."/>
            <person name="Wiebenga A."/>
            <person name="De vries R.P."/>
            <person name="Grigoriev I.V."/>
            <person name="Mortensen U.H."/>
            <person name="Andersen M.R."/>
            <person name="Baker S.E."/>
        </authorList>
    </citation>
    <scope>NUCLEOTIDE SEQUENCE [LARGE SCALE GENOMIC DNA]</scope>
    <source>
        <strain evidence="2 3">CBS 707.79</strain>
    </source>
</reference>
<dbReference type="InterPro" id="IPR036291">
    <property type="entry name" value="NAD(P)-bd_dom_sf"/>
</dbReference>
<gene>
    <name evidence="2" type="ORF">BO71DRAFT_345824</name>
</gene>
<dbReference type="PRINTS" id="PR00081">
    <property type="entry name" value="GDHRDH"/>
</dbReference>
<evidence type="ECO:0000256" key="1">
    <source>
        <dbReference type="ARBA" id="ARBA00006484"/>
    </source>
</evidence>
<dbReference type="InterPro" id="IPR051468">
    <property type="entry name" value="Fungal_SecMetab_SDRs"/>
</dbReference>
<dbReference type="SUPFAM" id="SSF51735">
    <property type="entry name" value="NAD(P)-binding Rossmann-fold domains"/>
    <property type="match status" value="1"/>
</dbReference>
<dbReference type="PANTHER" id="PTHR43544:SF32">
    <property type="entry name" value="CHAIN DEHYDROGENASE, PUTATIVE (AFU_ORTHOLOGUE AFUA_5G01530)-RELATED"/>
    <property type="match status" value="1"/>
</dbReference>
<dbReference type="EMBL" id="KZ825816">
    <property type="protein sequence ID" value="PYH97970.1"/>
    <property type="molecule type" value="Genomic_DNA"/>
</dbReference>
<dbReference type="PANTHER" id="PTHR43544">
    <property type="entry name" value="SHORT-CHAIN DEHYDROGENASE/REDUCTASE"/>
    <property type="match status" value="1"/>
</dbReference>
<proteinExistence type="inferred from homology"/>
<keyword evidence="3" id="KW-1185">Reference proteome</keyword>
<organism evidence="2 3">
    <name type="scientific">Aspergillus ellipticus CBS 707.79</name>
    <dbReference type="NCBI Taxonomy" id="1448320"/>
    <lineage>
        <taxon>Eukaryota</taxon>
        <taxon>Fungi</taxon>
        <taxon>Dikarya</taxon>
        <taxon>Ascomycota</taxon>
        <taxon>Pezizomycotina</taxon>
        <taxon>Eurotiomycetes</taxon>
        <taxon>Eurotiomycetidae</taxon>
        <taxon>Eurotiales</taxon>
        <taxon>Aspergillaceae</taxon>
        <taxon>Aspergillus</taxon>
        <taxon>Aspergillus subgen. Circumdati</taxon>
    </lineage>
</organism>
<dbReference type="Gene3D" id="3.40.50.720">
    <property type="entry name" value="NAD(P)-binding Rossmann-like Domain"/>
    <property type="match status" value="1"/>
</dbReference>
<evidence type="ECO:0000313" key="2">
    <source>
        <dbReference type="EMBL" id="PYH97970.1"/>
    </source>
</evidence>
<comment type="similarity">
    <text evidence="1">Belongs to the short-chain dehydrogenases/reductases (SDR) family.</text>
</comment>
<dbReference type="Pfam" id="PF00106">
    <property type="entry name" value="adh_short"/>
    <property type="match status" value="1"/>
</dbReference>
<dbReference type="Proteomes" id="UP000247810">
    <property type="component" value="Unassembled WGS sequence"/>
</dbReference>
<evidence type="ECO:0000313" key="3">
    <source>
        <dbReference type="Proteomes" id="UP000247810"/>
    </source>
</evidence>
<accession>A0A319DKC5</accession>
<dbReference type="AlphaFoldDB" id="A0A319DKC5"/>